<comment type="caution">
    <text evidence="1">The sequence shown here is derived from an EMBL/GenBank/DDBJ whole genome shotgun (WGS) entry which is preliminary data.</text>
</comment>
<organism evidence="1 2">
    <name type="scientific">Candidatus Acidiferrum panamense</name>
    <dbReference type="NCBI Taxonomy" id="2741543"/>
    <lineage>
        <taxon>Bacteria</taxon>
        <taxon>Pseudomonadati</taxon>
        <taxon>Acidobacteriota</taxon>
        <taxon>Terriglobia</taxon>
        <taxon>Candidatus Acidiferrales</taxon>
        <taxon>Candidatus Acidiferrum</taxon>
    </lineage>
</organism>
<sequence>MGSTRGVVRIEKYGCGAEVRRGPDERYQMTIAPTIMLKGQFTRLWDAGYQKFLLTDDGLKIPALASHLQNLRKFNEELRTALGVPTFYNEALGSVSQLSVYDRVRGRKGDVPDETVGAHSPEGGQ</sequence>
<evidence type="ECO:0000313" key="1">
    <source>
        <dbReference type="EMBL" id="MBA0085689.1"/>
    </source>
</evidence>
<reference evidence="1" key="1">
    <citation type="submission" date="2020-06" db="EMBL/GenBank/DDBJ databases">
        <title>Legume-microbial interactions unlock mineral nutrients during tropical forest succession.</title>
        <authorList>
            <person name="Epihov D.Z."/>
        </authorList>
    </citation>
    <scope>NUCLEOTIDE SEQUENCE [LARGE SCALE GENOMIC DNA]</scope>
    <source>
        <strain evidence="1">Pan2503</strain>
    </source>
</reference>
<evidence type="ECO:0000313" key="2">
    <source>
        <dbReference type="Proteomes" id="UP000567293"/>
    </source>
</evidence>
<accession>A0A7V8NQI8</accession>
<name>A0A7V8NQI8_9BACT</name>
<protein>
    <submittedName>
        <fullName evidence="1">Uncharacterized protein</fullName>
    </submittedName>
</protein>
<dbReference type="AlphaFoldDB" id="A0A7V8NQI8"/>
<gene>
    <name evidence="1" type="ORF">HRJ53_11895</name>
</gene>
<keyword evidence="2" id="KW-1185">Reference proteome</keyword>
<dbReference type="EMBL" id="JACDQQ010001160">
    <property type="protein sequence ID" value="MBA0085689.1"/>
    <property type="molecule type" value="Genomic_DNA"/>
</dbReference>
<proteinExistence type="predicted"/>
<dbReference type="Proteomes" id="UP000567293">
    <property type="component" value="Unassembled WGS sequence"/>
</dbReference>